<keyword evidence="4" id="KW-0539">Nucleus</keyword>
<dbReference type="GO" id="GO:0051455">
    <property type="term" value="P:spindle attachment to meiosis I kinetochore"/>
    <property type="evidence" value="ECO:0007669"/>
    <property type="project" value="TreeGrafter"/>
</dbReference>
<keyword evidence="11" id="KW-1185">Reference proteome</keyword>
<dbReference type="InterPro" id="IPR025974">
    <property type="entry name" value="Mif2/CENP-C_cupin"/>
</dbReference>
<dbReference type="CDD" id="cd06993">
    <property type="entry name" value="cupin_CENP-C_C"/>
    <property type="match status" value="1"/>
</dbReference>
<dbReference type="GO" id="GO:0005634">
    <property type="term" value="C:nucleus"/>
    <property type="evidence" value="ECO:0007669"/>
    <property type="project" value="UniProtKB-SubCell"/>
</dbReference>
<dbReference type="InterPro" id="IPR011051">
    <property type="entry name" value="RmlC_Cupin_sf"/>
</dbReference>
<evidence type="ECO:0000256" key="4">
    <source>
        <dbReference type="ARBA" id="ARBA00023242"/>
    </source>
</evidence>
<dbReference type="PANTHER" id="PTHR16684:SF11">
    <property type="entry name" value="CENTROMERE PROTEIN C"/>
    <property type="match status" value="1"/>
</dbReference>
<feature type="compositionally biased region" description="Polar residues" evidence="7">
    <location>
        <begin position="136"/>
        <end position="153"/>
    </location>
</feature>
<dbReference type="Gene3D" id="2.60.120.10">
    <property type="entry name" value="Jelly Rolls"/>
    <property type="match status" value="1"/>
</dbReference>
<feature type="region of interest" description="Disordered" evidence="7">
    <location>
        <begin position="208"/>
        <end position="470"/>
    </location>
</feature>
<reference evidence="10" key="1">
    <citation type="submission" date="2021-03" db="EMBL/GenBank/DDBJ databases">
        <authorList>
            <person name="Tagirdzhanova G."/>
        </authorList>
    </citation>
    <scope>NUCLEOTIDE SEQUENCE</scope>
</reference>
<sequence>MSTSRLLKPGQRQSDYANVGYAGRKTGVILKDTGDRDEYGMPNIDDLFSPPPQPVPISKKISLPNGASKATAEDELDHGSGFQRDGTAYSSPRKSLPPRARSPIKTSIGSPRKSINGSPAKTMALLASPVRMQAPIQASSGVQGRSNGNTFMSTKHKRRSLEQAPKRPPTAAPVINKPKQQHTLRRSLFEVPSSPAIFEKASAQTNGVTAFEPARKGLQSTKSPRTTRTESAIASVSEALPYVNGQHNGEEGGGELFVKQRDSPLAASRNEHLVSIESPQRAKRRTEGKGKRRFSDIEAAERNPPPQPEVQLQDDEYEFQPDIEGFDDGEIDFGPDLDIPIEAEPNVEVQDHGNLTGLQAHPLKSVSTISRAQSNSPQAKFSLPNLKRRSPLDNDVQKETSPPTKKQRQPMLPPVKPIARAANERGKAKVITDSGKTRQEKYQPILEPVPEPAPPLSPFRKTRPKRRGLQIVKDKTVAEVDGARYTRSGRTSVKPVEYWRGERVIYSEPRREGGRVSLPGIMDVVRIEDGSQKTKSTKPSKSGRSRRRQPSVESQDDPEEEWEIEPGVFIGEVPYWDPIEQRGDPQYSEQVGEYLPSSTRSLLKLADLALAPSGLAALTKEVQGASFQFAKHLTLPFFHSGMLDLPPGGEKTSRNSRQFHMVFWVSSGRVAVDISGNKFTLGRGGIWQVPRGNSYSVKNPHHKPARIFFAQACYMTEAEGEAQEEAEAVRTAQE</sequence>
<feature type="region of interest" description="Disordered" evidence="7">
    <location>
        <begin position="526"/>
        <end position="563"/>
    </location>
</feature>
<dbReference type="OrthoDB" id="1939643at2759"/>
<dbReference type="InterPro" id="IPR028929">
    <property type="entry name" value="Mif2_N"/>
</dbReference>
<organism evidence="10 11">
    <name type="scientific">Gomphillus americanus</name>
    <dbReference type="NCBI Taxonomy" id="1940652"/>
    <lineage>
        <taxon>Eukaryota</taxon>
        <taxon>Fungi</taxon>
        <taxon>Dikarya</taxon>
        <taxon>Ascomycota</taxon>
        <taxon>Pezizomycotina</taxon>
        <taxon>Lecanoromycetes</taxon>
        <taxon>OSLEUM clade</taxon>
        <taxon>Ostropomycetidae</taxon>
        <taxon>Ostropales</taxon>
        <taxon>Graphidaceae</taxon>
        <taxon>Gomphilloideae</taxon>
        <taxon>Gomphillus</taxon>
    </lineage>
</organism>
<accession>A0A8H3F0S3</accession>
<comment type="subcellular location">
    <subcellularLocation>
        <location evidence="1">Nucleus</location>
    </subcellularLocation>
</comment>
<name>A0A8H3F0S3_9LECA</name>
<feature type="compositionally biased region" description="Polar residues" evidence="7">
    <location>
        <begin position="104"/>
        <end position="119"/>
    </location>
</feature>
<evidence type="ECO:0000313" key="11">
    <source>
        <dbReference type="Proteomes" id="UP000664169"/>
    </source>
</evidence>
<evidence type="ECO:0000259" key="9">
    <source>
        <dbReference type="Pfam" id="PF15624"/>
    </source>
</evidence>
<dbReference type="SUPFAM" id="SSF51182">
    <property type="entry name" value="RmlC-like cupins"/>
    <property type="match status" value="1"/>
</dbReference>
<dbReference type="GO" id="GO:0051382">
    <property type="term" value="P:kinetochore assembly"/>
    <property type="evidence" value="ECO:0007669"/>
    <property type="project" value="InterPro"/>
</dbReference>
<dbReference type="InterPro" id="IPR028386">
    <property type="entry name" value="CENP-C/Mif2/cnp3"/>
</dbReference>
<proteinExistence type="inferred from homology"/>
<feature type="compositionally biased region" description="Acidic residues" evidence="7">
    <location>
        <begin position="554"/>
        <end position="563"/>
    </location>
</feature>
<dbReference type="GO" id="GO:0051315">
    <property type="term" value="P:attachment of mitotic spindle microtubules to kinetochore"/>
    <property type="evidence" value="ECO:0007669"/>
    <property type="project" value="TreeGrafter"/>
</dbReference>
<evidence type="ECO:0000256" key="7">
    <source>
        <dbReference type="SAM" id="MobiDB-lite"/>
    </source>
</evidence>
<dbReference type="GO" id="GO:0019237">
    <property type="term" value="F:centromeric DNA binding"/>
    <property type="evidence" value="ECO:0007669"/>
    <property type="project" value="InterPro"/>
</dbReference>
<evidence type="ECO:0000256" key="3">
    <source>
        <dbReference type="ARBA" id="ARBA00023125"/>
    </source>
</evidence>
<dbReference type="Pfam" id="PF15624">
    <property type="entry name" value="Mif2_N"/>
    <property type="match status" value="1"/>
</dbReference>
<feature type="compositionally biased region" description="Polar residues" evidence="7">
    <location>
        <begin position="365"/>
        <end position="379"/>
    </location>
</feature>
<feature type="region of interest" description="Disordered" evidence="7">
    <location>
        <begin position="1"/>
        <end position="122"/>
    </location>
</feature>
<feature type="domain" description="Mif2 N-terminal" evidence="9">
    <location>
        <begin position="16"/>
        <end position="132"/>
    </location>
</feature>
<dbReference type="AlphaFoldDB" id="A0A8H3F0S3"/>
<feature type="compositionally biased region" description="Basic residues" evidence="7">
    <location>
        <begin position="535"/>
        <end position="549"/>
    </location>
</feature>
<feature type="domain" description="Mif2/CENP-C cupin" evidence="8">
    <location>
        <begin position="627"/>
        <end position="711"/>
    </location>
</feature>
<dbReference type="Proteomes" id="UP000664169">
    <property type="component" value="Unassembled WGS sequence"/>
</dbReference>
<evidence type="ECO:0000256" key="5">
    <source>
        <dbReference type="ARBA" id="ARBA00057947"/>
    </source>
</evidence>
<dbReference type="Pfam" id="PF11699">
    <property type="entry name" value="CENP-C_C"/>
    <property type="match status" value="1"/>
</dbReference>
<keyword evidence="3" id="KW-0238">DNA-binding</keyword>
<feature type="compositionally biased region" description="Basic and acidic residues" evidence="7">
    <location>
        <begin position="285"/>
        <end position="301"/>
    </location>
</feature>
<evidence type="ECO:0000256" key="1">
    <source>
        <dbReference type="ARBA" id="ARBA00004123"/>
    </source>
</evidence>
<comment type="similarity">
    <text evidence="2">Belongs to the CENP-C/MIF2 family.</text>
</comment>
<feature type="compositionally biased region" description="Pro residues" evidence="7">
    <location>
        <begin position="447"/>
        <end position="457"/>
    </location>
</feature>
<feature type="compositionally biased region" description="Polar residues" evidence="7">
    <location>
        <begin position="218"/>
        <end position="234"/>
    </location>
</feature>
<feature type="compositionally biased region" description="Acidic residues" evidence="7">
    <location>
        <begin position="312"/>
        <end position="341"/>
    </location>
</feature>
<dbReference type="EMBL" id="CAJPDQ010000008">
    <property type="protein sequence ID" value="CAF9913678.1"/>
    <property type="molecule type" value="Genomic_DNA"/>
</dbReference>
<comment type="caution">
    <text evidence="10">The sequence shown here is derived from an EMBL/GenBank/DDBJ whole genome shotgun (WGS) entry which is preliminary data.</text>
</comment>
<dbReference type="InterPro" id="IPR014710">
    <property type="entry name" value="RmlC-like_jellyroll"/>
</dbReference>
<dbReference type="PANTHER" id="PTHR16684">
    <property type="entry name" value="CENTROMERE PROTEIN C"/>
    <property type="match status" value="1"/>
</dbReference>
<protein>
    <recommendedName>
        <fullName evidence="6">CENP-C homolog</fullName>
    </recommendedName>
</protein>
<evidence type="ECO:0000313" key="10">
    <source>
        <dbReference type="EMBL" id="CAF9913678.1"/>
    </source>
</evidence>
<feature type="region of interest" description="Disordered" evidence="7">
    <location>
        <begin position="135"/>
        <end position="183"/>
    </location>
</feature>
<dbReference type="GO" id="GO:0000776">
    <property type="term" value="C:kinetochore"/>
    <property type="evidence" value="ECO:0007669"/>
    <property type="project" value="InterPro"/>
</dbReference>
<evidence type="ECO:0000256" key="6">
    <source>
        <dbReference type="ARBA" id="ARBA00075033"/>
    </source>
</evidence>
<dbReference type="FunFam" id="2.60.120.10:FF:000033">
    <property type="entry name" value="Centromere protein C 1"/>
    <property type="match status" value="1"/>
</dbReference>
<feature type="compositionally biased region" description="Polar residues" evidence="7">
    <location>
        <begin position="1"/>
        <end position="16"/>
    </location>
</feature>
<evidence type="ECO:0000259" key="8">
    <source>
        <dbReference type="Pfam" id="PF11699"/>
    </source>
</evidence>
<gene>
    <name evidence="10" type="ORF">GOMPHAMPRED_007994</name>
</gene>
<evidence type="ECO:0000256" key="2">
    <source>
        <dbReference type="ARBA" id="ARBA00010291"/>
    </source>
</evidence>
<comment type="function">
    <text evidence="5">Component of the kinetochore, a multiprotein complex that assembles on centromeric DNA and attaches chromosomes to spindle microtubules, mediating chromosome segregation and sister chromatid segregation during meiosis and mitosis. Component of the inner kinetochore constitutive centromere-associated network (CCAN), which serves as a structural platform for outer kinetochore assembly.</text>
</comment>